<dbReference type="EMBL" id="JMQM01000001">
    <property type="protein sequence ID" value="KFB10376.1"/>
    <property type="molecule type" value="Genomic_DNA"/>
</dbReference>
<protein>
    <submittedName>
        <fullName evidence="1">Uncharacterized protein</fullName>
    </submittedName>
</protein>
<proteinExistence type="predicted"/>
<dbReference type="RefSeq" id="WP_036481105.1">
    <property type="nucleotide sequence ID" value="NZ_JMQM01000001.1"/>
</dbReference>
<keyword evidence="2" id="KW-1185">Reference proteome</keyword>
<organism evidence="1 2">
    <name type="scientific">Nitratireductor basaltis</name>
    <dbReference type="NCBI Taxonomy" id="472175"/>
    <lineage>
        <taxon>Bacteria</taxon>
        <taxon>Pseudomonadati</taxon>
        <taxon>Pseudomonadota</taxon>
        <taxon>Alphaproteobacteria</taxon>
        <taxon>Hyphomicrobiales</taxon>
        <taxon>Phyllobacteriaceae</taxon>
        <taxon>Nitratireductor</taxon>
    </lineage>
</organism>
<dbReference type="STRING" id="472175.EL18_01407"/>
<dbReference type="PATRIC" id="fig|472175.3.peg.1422"/>
<sequence length="68" mass="7897">MISTRLIRRAILSWQNWRQRKVLHRACPILADLDRQERAYRRSHKKGAGSIAEQKRKAMTALLSGKVA</sequence>
<accession>A0A084UBP0</accession>
<evidence type="ECO:0000313" key="2">
    <source>
        <dbReference type="Proteomes" id="UP000053675"/>
    </source>
</evidence>
<reference evidence="1 2" key="1">
    <citation type="submission" date="2014-05" db="EMBL/GenBank/DDBJ databases">
        <title>Draft Genome Sequence of Nitratireductor basaltis Strain UMTGB225, A Marine Bacterium Isolated from Green Barrel Tunicate.</title>
        <authorList>
            <person name="Gan H.Y."/>
        </authorList>
    </citation>
    <scope>NUCLEOTIDE SEQUENCE [LARGE SCALE GENOMIC DNA]</scope>
    <source>
        <strain evidence="1 2">UMTGB225</strain>
    </source>
</reference>
<dbReference type="AlphaFoldDB" id="A0A084UBP0"/>
<evidence type="ECO:0000313" key="1">
    <source>
        <dbReference type="EMBL" id="KFB10376.1"/>
    </source>
</evidence>
<dbReference type="Proteomes" id="UP000053675">
    <property type="component" value="Unassembled WGS sequence"/>
</dbReference>
<comment type="caution">
    <text evidence="1">The sequence shown here is derived from an EMBL/GenBank/DDBJ whole genome shotgun (WGS) entry which is preliminary data.</text>
</comment>
<name>A0A084UBP0_9HYPH</name>
<gene>
    <name evidence="1" type="ORF">EL18_01407</name>
</gene>